<dbReference type="PANTHER" id="PTHR43584">
    <property type="entry name" value="NUCLEOTIDYL TRANSFERASE"/>
    <property type="match status" value="1"/>
</dbReference>
<evidence type="ECO:0000313" key="5">
    <source>
        <dbReference type="Proteomes" id="UP000228496"/>
    </source>
</evidence>
<dbReference type="SUPFAM" id="SSF53448">
    <property type="entry name" value="Nucleotide-diphospho-sugar transferases"/>
    <property type="match status" value="1"/>
</dbReference>
<keyword evidence="2" id="KW-0548">Nucleotidyltransferase</keyword>
<dbReference type="Pfam" id="PF00483">
    <property type="entry name" value="NTP_transferase"/>
    <property type="match status" value="1"/>
</dbReference>
<dbReference type="Proteomes" id="UP000228496">
    <property type="component" value="Unassembled WGS sequence"/>
</dbReference>
<dbReference type="Gene3D" id="3.90.550.10">
    <property type="entry name" value="Spore Coat Polysaccharide Biosynthesis Protein SpsA, Chain A"/>
    <property type="match status" value="1"/>
</dbReference>
<feature type="domain" description="Nucleotidyl transferase" evidence="3">
    <location>
        <begin position="2"/>
        <end position="224"/>
    </location>
</feature>
<evidence type="ECO:0000259" key="3">
    <source>
        <dbReference type="Pfam" id="PF00483"/>
    </source>
</evidence>
<sequence length="229" mass="25883">MKAIILAAGKGTRMQPLTEKVPKPLIKVMGKPLIKHILDSLPPAIDELIIVIGYRGDQIREFLGNKHNGINIKYIFQKNTSGTAHALLLCRPFLGKEKFLVLFADDIHGSDGLKNVIKHELALVVSKSKNPEKFGVIITDNENRVIDFEEKPQKPKSNLIFTGIGILDHRIFNYKSSKNITLGEYYLTDMINQLIRDHKVIAEPASLWIPVGYPRDIKRAEKILKNKND</sequence>
<dbReference type="InterPro" id="IPR005835">
    <property type="entry name" value="NTP_transferase_dom"/>
</dbReference>
<dbReference type="AlphaFoldDB" id="A0A2J0Q6W8"/>
<dbReference type="PANTHER" id="PTHR43584:SF8">
    <property type="entry name" value="N-ACETYLMURAMATE ALPHA-1-PHOSPHATE URIDYLYLTRANSFERASE"/>
    <property type="match status" value="1"/>
</dbReference>
<evidence type="ECO:0000256" key="2">
    <source>
        <dbReference type="ARBA" id="ARBA00022695"/>
    </source>
</evidence>
<name>A0A2J0Q6W8_9BACT</name>
<accession>A0A2J0Q6W8</accession>
<protein>
    <recommendedName>
        <fullName evidence="3">Nucleotidyl transferase domain-containing protein</fullName>
    </recommendedName>
</protein>
<comment type="caution">
    <text evidence="4">The sequence shown here is derived from an EMBL/GenBank/DDBJ whole genome shotgun (WGS) entry which is preliminary data.</text>
</comment>
<gene>
    <name evidence="4" type="ORF">COV29_04090</name>
</gene>
<dbReference type="GO" id="GO:0016779">
    <property type="term" value="F:nucleotidyltransferase activity"/>
    <property type="evidence" value="ECO:0007669"/>
    <property type="project" value="UniProtKB-KW"/>
</dbReference>
<evidence type="ECO:0000313" key="4">
    <source>
        <dbReference type="EMBL" id="PJE50559.1"/>
    </source>
</evidence>
<dbReference type="InterPro" id="IPR050065">
    <property type="entry name" value="GlmU-like"/>
</dbReference>
<dbReference type="CDD" id="cd04181">
    <property type="entry name" value="NTP_transferase"/>
    <property type="match status" value="1"/>
</dbReference>
<evidence type="ECO:0000256" key="1">
    <source>
        <dbReference type="ARBA" id="ARBA00022679"/>
    </source>
</evidence>
<proteinExistence type="predicted"/>
<keyword evidence="1" id="KW-0808">Transferase</keyword>
<organism evidence="4 5">
    <name type="scientific">Candidatus Yanofskybacteria bacterium CG10_big_fil_rev_8_21_14_0_10_36_16</name>
    <dbReference type="NCBI Taxonomy" id="1975096"/>
    <lineage>
        <taxon>Bacteria</taxon>
        <taxon>Candidatus Yanofskyibacteriota</taxon>
    </lineage>
</organism>
<dbReference type="InterPro" id="IPR029044">
    <property type="entry name" value="Nucleotide-diphossugar_trans"/>
</dbReference>
<dbReference type="EMBL" id="PCXQ01000006">
    <property type="protein sequence ID" value="PJE50559.1"/>
    <property type="molecule type" value="Genomic_DNA"/>
</dbReference>
<reference evidence="4 5" key="1">
    <citation type="submission" date="2017-09" db="EMBL/GenBank/DDBJ databases">
        <title>Depth-based differentiation of microbial function through sediment-hosted aquifers and enrichment of novel symbionts in the deep terrestrial subsurface.</title>
        <authorList>
            <person name="Probst A.J."/>
            <person name="Ladd B."/>
            <person name="Jarett J.K."/>
            <person name="Geller-Mcgrath D.E."/>
            <person name="Sieber C.M."/>
            <person name="Emerson J.B."/>
            <person name="Anantharaman K."/>
            <person name="Thomas B.C."/>
            <person name="Malmstrom R."/>
            <person name="Stieglmeier M."/>
            <person name="Klingl A."/>
            <person name="Woyke T."/>
            <person name="Ryan C.M."/>
            <person name="Banfield J.F."/>
        </authorList>
    </citation>
    <scope>NUCLEOTIDE SEQUENCE [LARGE SCALE GENOMIC DNA]</scope>
    <source>
        <strain evidence="4">CG10_big_fil_rev_8_21_14_0_10_36_16</strain>
    </source>
</reference>